<evidence type="ECO:0000313" key="2">
    <source>
        <dbReference type="Proteomes" id="UP000002069"/>
    </source>
</evidence>
<dbReference type="AlphaFoldDB" id="C9XVE8"/>
<reference evidence="2" key="2">
    <citation type="journal article" date="2011" name="J. Bacteriol.">
        <title>Complete genome sequence of Cronobacter turicensis LMG 23827, a food-borne pathogen causing deaths in neonates.</title>
        <authorList>
            <person name="Stephan R."/>
            <person name="Lehner A."/>
            <person name="Tischler P."/>
            <person name="Rattei T."/>
        </authorList>
    </citation>
    <scope>NUCLEOTIDE SEQUENCE [LARGE SCALE GENOMIC DNA]</scope>
    <source>
        <strain evidence="2">DSM 18703 / CCUG 55852 / LMG 23827 / z3032</strain>
    </source>
</reference>
<keyword evidence="2" id="KW-1185">Reference proteome</keyword>
<name>C9XVE8_CROTZ</name>
<protein>
    <submittedName>
        <fullName evidence="1">Uncharacterized protein</fullName>
    </submittedName>
</protein>
<dbReference type="KEGG" id="ctu:CTU_27040"/>
<dbReference type="PANTHER" id="PTHR33840:SF1">
    <property type="entry name" value="TLE1 PHOSPHOLIPASE DOMAIN-CONTAINING PROTEIN"/>
    <property type="match status" value="1"/>
</dbReference>
<organism evidence="1 2">
    <name type="scientific">Cronobacter turicensis (strain DSM 18703 / CCUG 55852 / LMG 23827 / z3032)</name>
    <dbReference type="NCBI Taxonomy" id="693216"/>
    <lineage>
        <taxon>Bacteria</taxon>
        <taxon>Pseudomonadati</taxon>
        <taxon>Pseudomonadota</taxon>
        <taxon>Gammaproteobacteria</taxon>
        <taxon>Enterobacterales</taxon>
        <taxon>Enterobacteriaceae</taxon>
        <taxon>Cronobacter</taxon>
    </lineage>
</organism>
<evidence type="ECO:0000313" key="1">
    <source>
        <dbReference type="EMBL" id="CBA32011.1"/>
    </source>
</evidence>
<dbReference type="PANTHER" id="PTHR33840">
    <property type="match status" value="1"/>
</dbReference>
<dbReference type="HOGENOM" id="CLU_032470_0_0_6"/>
<dbReference type="PATRIC" id="fig|693216.3.peg.2557"/>
<accession>C9XVE8</accession>
<proteinExistence type="predicted"/>
<reference evidence="1 2" key="1">
    <citation type="journal article" date="2010" name="J. Bacteriol.">
        <title>Complete Genome Sequence of Cronobacter turicensis LMG 23827, a foodborne pathogen causing deaths in neonates.</title>
        <authorList>
            <person name="Stephan R."/>
            <person name="Lehner A."/>
            <person name="Tischler P."/>
            <person name="Rattei T."/>
        </authorList>
    </citation>
    <scope>NUCLEOTIDE SEQUENCE [LARGE SCALE GENOMIC DNA]</scope>
    <source>
        <strain evidence="2">DSM 18703 / CCUG 55852 / LMG 23827 / z3032</strain>
    </source>
</reference>
<gene>
    <name evidence="1" type="ordered locus">Ctu_27040</name>
</gene>
<dbReference type="Proteomes" id="UP000002069">
    <property type="component" value="Chromosome"/>
</dbReference>
<dbReference type="EMBL" id="FN543093">
    <property type="protein sequence ID" value="CBA32011.1"/>
    <property type="molecule type" value="Genomic_DNA"/>
</dbReference>
<sequence length="599" mass="67940">MDMDIESLIAAASRAQQDSEHNLGNCSRIWHIGFFFDGVGRNLEHDAPNRRLSNIARLFRAYPTPQMNTSHISYSKLYFSGLGTPFHEDLTTKLHTLMDSAQDTALDDLKDQPKEMAKDAGKEILKGNNWYEVLKESGKKLLNPAEWRNLMTGIGTDIVKKVGIEATPCIRDNPLVADILVTGVDTRITSAEVRFKEYFERAKASSEVPIKLISVSLFGFDLGGTLVRKFIDEFLSEMCQKQGDSYTWQGIPVDIIFTGLFDCSRDTAASNNNGLDYVISAAGGPLRSLSVMFGRKYIDHFSVLPEAVKNALHLVAAHERRVWRCLYRLGSNHPKHREELMPGCSEDIGGGLKPGEQKPSAELCRVALQRMYREATMAGVPFPDFRTLQQVSETVASYFIMQDNVKNASVEQWVQRYQKAVWYKAVSPSTQNLHLDSYFEWLGLQYYQYRCERQRLEKRQAEITLAAGSSAGLLGITPQGKEQAMNVQNKTEVLDRHWGWLNEINDAARALINTIEHPGPHDTQMWLFPDVYEPAYQRAKWFHQCRINAYLGEAPPQPWFTATPEIFAYFVHDLITVDRGARISRDFLVVRASEIPQSE</sequence>